<gene>
    <name evidence="1" type="ORF">U1T56_13130</name>
</gene>
<evidence type="ECO:0000313" key="1">
    <source>
        <dbReference type="EMBL" id="MEK0084101.1"/>
    </source>
</evidence>
<comment type="caution">
    <text evidence="1">The sequence shown here is derived from an EMBL/GenBank/DDBJ whole genome shotgun (WGS) entry which is preliminary data.</text>
</comment>
<dbReference type="EMBL" id="JBBLZC010000012">
    <property type="protein sequence ID" value="MEK0084101.1"/>
    <property type="molecule type" value="Genomic_DNA"/>
</dbReference>
<sequence length="102" mass="11276">MCGLCGMFGVAEHWTDQSGAESQRRRIERQHRVRIANAVLEPFGLRCADWQNRFTLASRTGKSVVVDHLGALWPAAEKLAGRPIDPLDPAVIAKVEALVEAR</sequence>
<keyword evidence="2" id="KW-1185">Reference proteome</keyword>
<name>A0ABU8XSS5_9PROT</name>
<evidence type="ECO:0000313" key="2">
    <source>
        <dbReference type="Proteomes" id="UP001375743"/>
    </source>
</evidence>
<accession>A0ABU8XSS5</accession>
<reference evidence="1 2" key="1">
    <citation type="submission" date="2024-01" db="EMBL/GenBank/DDBJ databases">
        <title>Multi-omics insights into the function and evolution of sodium benzoate biodegradation pathways in Benzoatithermus flavus gen. nov., sp. nov. from hot spring.</title>
        <authorList>
            <person name="Hu C.-J."/>
            <person name="Li W.-J."/>
        </authorList>
    </citation>
    <scope>NUCLEOTIDE SEQUENCE [LARGE SCALE GENOMIC DNA]</scope>
    <source>
        <strain evidence="1 2">SYSU G07066</strain>
    </source>
</reference>
<dbReference type="RefSeq" id="WP_418159948.1">
    <property type="nucleotide sequence ID" value="NZ_JBBLZC010000012.1"/>
</dbReference>
<organism evidence="1 2">
    <name type="scientific">Benzoatithermus flavus</name>
    <dbReference type="NCBI Taxonomy" id="3108223"/>
    <lineage>
        <taxon>Bacteria</taxon>
        <taxon>Pseudomonadati</taxon>
        <taxon>Pseudomonadota</taxon>
        <taxon>Alphaproteobacteria</taxon>
        <taxon>Geminicoccales</taxon>
        <taxon>Geminicoccaceae</taxon>
        <taxon>Benzoatithermus</taxon>
    </lineage>
</organism>
<proteinExistence type="predicted"/>
<protein>
    <submittedName>
        <fullName evidence="1">Uncharacterized protein</fullName>
    </submittedName>
</protein>
<dbReference type="Proteomes" id="UP001375743">
    <property type="component" value="Unassembled WGS sequence"/>
</dbReference>